<evidence type="ECO:0000256" key="2">
    <source>
        <dbReference type="ARBA" id="ARBA00022801"/>
    </source>
</evidence>
<sequence>MTVQDQITSITPGVRITVRGEDFLVTQNKNHIVEVEGITELVNGMKFSFDLKLENFDIITPENTILLGDQSPNYRRTKLFIETTLRNSSHYTESIEIADKAAIKATNYQFEPTIKALGLPKPRILIADAVGLGKTIEVGIFLSELIRRGKGNKILVVTPKSILAQFQQDIWARFAIPLVKLDSTGIARIKNILPTNKNPFDYYDKVIVSIDTLKNNAKFRHNLEKVHWDIIAIDECHTVANSASQRGSLAKFLSTKCDAMVLTSATPHNGKKENFANLIKLLDPTAIPSDGDFIKEDIAPLYVRRFKKDVESEVGDSFRDRVTEKLDCKLFDEEEDVLELINNFKREAFEEADGNMTYGILLFSIGLFKAYMSSPKACLTTISKRLEGGNDEENVSEFLCDLKKRIEHIIANKLDAKYLALKEQLNILNWKGRKKDERIIIFAERYATLNELEEKLKNDFSLSNSAVVQFNGSLLDTKQQDLIEDFSKEDSEIRLFLASDAGSQGVNLHYHCHQMFNYDVPWSIITLDQRNGRIDRFGQTETPFIYYLIANSKNDKVQGDIRILERLKEKEDEVYKNLGDAGNVWKLFDAKEEENLTIKAIASSDLSLVDDSKEEETDWLDIFSVEENNKSNGNQVSFDSGFTSFYPNEFSYYRNLVDEIVNSDEHWKSRFSVDNEDSIIEISQDKELSLDGVLYDLPENAFPTKKDTFKLTTNKEIVERAIESARKKKNVWPKFQLLYDLHPIARWMQHKLLAKVDKGRALVARMRHPLPENSAWFVFQGISSNGKGQAILSKNFVIGRSFIGQSQGNYESFSDFIKEFRLSDTLPTLEVEDNQLKILQDMLPGAVEIAKSLYTSQLQGSLEDDLEDKLKVYKTRIDNWLDDSENQLELKFGKVESVKSSKRDQRKKDVEAVHKNTNNFYQEIFQLRNQPFLRLLAVYYNA</sequence>
<dbReference type="EMBL" id="AP018042">
    <property type="protein sequence ID" value="BAX82357.1"/>
    <property type="molecule type" value="Genomic_DNA"/>
</dbReference>
<feature type="domain" description="Helicase ATP-binding" evidence="5">
    <location>
        <begin position="115"/>
        <end position="285"/>
    </location>
</feature>
<dbReference type="PANTHER" id="PTHR45766:SF6">
    <property type="entry name" value="SWI_SNF-RELATED MATRIX-ASSOCIATED ACTIN-DEPENDENT REGULATOR OF CHROMATIN SUBFAMILY A-LIKE PROTEIN 1"/>
    <property type="match status" value="1"/>
</dbReference>
<keyword evidence="1" id="KW-0547">Nucleotide-binding</keyword>
<evidence type="ECO:0000259" key="5">
    <source>
        <dbReference type="PROSITE" id="PS51192"/>
    </source>
</evidence>
<dbReference type="InterPro" id="IPR014001">
    <property type="entry name" value="Helicase_ATP-bd"/>
</dbReference>
<dbReference type="Gene3D" id="3.40.50.10810">
    <property type="entry name" value="Tandem AAA-ATPase domain"/>
    <property type="match status" value="1"/>
</dbReference>
<dbReference type="RefSeq" id="WP_096432592.1">
    <property type="nucleotide sequence ID" value="NZ_AP018042.1"/>
</dbReference>
<dbReference type="PROSITE" id="PS51194">
    <property type="entry name" value="HELICASE_CTER"/>
    <property type="match status" value="1"/>
</dbReference>
<dbReference type="Pfam" id="PF00176">
    <property type="entry name" value="SNF2-rel_dom"/>
    <property type="match status" value="1"/>
</dbReference>
<keyword evidence="2" id="KW-0378">Hydrolase</keyword>
<gene>
    <name evidence="7" type="ORF">ALGA_4066</name>
</gene>
<keyword evidence="8" id="KW-1185">Reference proteome</keyword>
<dbReference type="InterPro" id="IPR057342">
    <property type="entry name" value="DEXDc_RapA"/>
</dbReference>
<evidence type="ECO:0000313" key="8">
    <source>
        <dbReference type="Proteomes" id="UP000218267"/>
    </source>
</evidence>
<evidence type="ECO:0000259" key="6">
    <source>
        <dbReference type="PROSITE" id="PS51194"/>
    </source>
</evidence>
<dbReference type="CDD" id="cd18793">
    <property type="entry name" value="SF2_C_SNF"/>
    <property type="match status" value="1"/>
</dbReference>
<dbReference type="GO" id="GO:0016787">
    <property type="term" value="F:hydrolase activity"/>
    <property type="evidence" value="ECO:0007669"/>
    <property type="project" value="UniProtKB-KW"/>
</dbReference>
<reference evidence="8" key="2">
    <citation type="journal article" date="2020" name="Antonie Van Leeuwenhoek">
        <title>Labilibaculum antarcticum sp. nov., a novel facultative anaerobic, psychrotorelant bacterium isolated from marine sediment of Antarctica.</title>
        <authorList>
            <person name="Watanabe M."/>
            <person name="Kojima H."/>
            <person name="Fukui M."/>
        </authorList>
    </citation>
    <scope>NUCLEOTIDE SEQUENCE [LARGE SCALE GENOMIC DNA]</scope>
    <source>
        <strain evidence="8">SPP2</strain>
    </source>
</reference>
<dbReference type="InterPro" id="IPR027417">
    <property type="entry name" value="P-loop_NTPase"/>
</dbReference>
<keyword evidence="3" id="KW-0347">Helicase</keyword>
<dbReference type="Proteomes" id="UP000218267">
    <property type="component" value="Chromosome"/>
</dbReference>
<dbReference type="SMART" id="SM00487">
    <property type="entry name" value="DEXDc"/>
    <property type="match status" value="1"/>
</dbReference>
<dbReference type="PROSITE" id="PS51192">
    <property type="entry name" value="HELICASE_ATP_BIND_1"/>
    <property type="match status" value="1"/>
</dbReference>
<dbReference type="InterPro" id="IPR001650">
    <property type="entry name" value="Helicase_C-like"/>
</dbReference>
<evidence type="ECO:0000256" key="1">
    <source>
        <dbReference type="ARBA" id="ARBA00022741"/>
    </source>
</evidence>
<feature type="domain" description="Helicase C-terminal" evidence="6">
    <location>
        <begin position="413"/>
        <end position="582"/>
    </location>
</feature>
<name>A0A1Y1CPK6_9BACT</name>
<dbReference type="InterPro" id="IPR000330">
    <property type="entry name" value="SNF2_N"/>
</dbReference>
<evidence type="ECO:0008006" key="9">
    <source>
        <dbReference type="Google" id="ProtNLM"/>
    </source>
</evidence>
<dbReference type="OrthoDB" id="9814088at2"/>
<dbReference type="PANTHER" id="PTHR45766">
    <property type="entry name" value="DNA ANNEALING HELICASE AND ENDONUCLEASE ZRANB3 FAMILY MEMBER"/>
    <property type="match status" value="1"/>
</dbReference>
<dbReference type="InterPro" id="IPR038718">
    <property type="entry name" value="SNF2-like_sf"/>
</dbReference>
<dbReference type="InterPro" id="IPR049730">
    <property type="entry name" value="SNF2/RAD54-like_C"/>
</dbReference>
<evidence type="ECO:0000256" key="4">
    <source>
        <dbReference type="ARBA" id="ARBA00022840"/>
    </source>
</evidence>
<dbReference type="KEGG" id="mbas:ALGA_4066"/>
<proteinExistence type="predicted"/>
<dbReference type="Gene3D" id="3.40.50.300">
    <property type="entry name" value="P-loop containing nucleotide triphosphate hydrolases"/>
    <property type="match status" value="1"/>
</dbReference>
<keyword evidence="4" id="KW-0067">ATP-binding</keyword>
<dbReference type="AlphaFoldDB" id="A0A1Y1CPK6"/>
<dbReference type="SUPFAM" id="SSF52540">
    <property type="entry name" value="P-loop containing nucleoside triphosphate hydrolases"/>
    <property type="match status" value="2"/>
</dbReference>
<dbReference type="GO" id="GO:0004386">
    <property type="term" value="F:helicase activity"/>
    <property type="evidence" value="ECO:0007669"/>
    <property type="project" value="UniProtKB-KW"/>
</dbReference>
<evidence type="ECO:0000256" key="3">
    <source>
        <dbReference type="ARBA" id="ARBA00022806"/>
    </source>
</evidence>
<dbReference type="GO" id="GO:0005524">
    <property type="term" value="F:ATP binding"/>
    <property type="evidence" value="ECO:0007669"/>
    <property type="project" value="UniProtKB-KW"/>
</dbReference>
<organism evidence="7 8">
    <name type="scientific">Labilibaculum antarcticum</name>
    <dbReference type="NCBI Taxonomy" id="1717717"/>
    <lineage>
        <taxon>Bacteria</taxon>
        <taxon>Pseudomonadati</taxon>
        <taxon>Bacteroidota</taxon>
        <taxon>Bacteroidia</taxon>
        <taxon>Marinilabiliales</taxon>
        <taxon>Marinifilaceae</taxon>
        <taxon>Labilibaculum</taxon>
    </lineage>
</organism>
<accession>A0A1Y1CPK6</accession>
<evidence type="ECO:0000313" key="7">
    <source>
        <dbReference type="EMBL" id="BAX82357.1"/>
    </source>
</evidence>
<protein>
    <recommendedName>
        <fullName evidence="9">ATP-dependent helicase</fullName>
    </recommendedName>
</protein>
<dbReference type="Pfam" id="PF00271">
    <property type="entry name" value="Helicase_C"/>
    <property type="match status" value="1"/>
</dbReference>
<dbReference type="SMART" id="SM00490">
    <property type="entry name" value="HELICc"/>
    <property type="match status" value="1"/>
</dbReference>
<dbReference type="CDD" id="cd18011">
    <property type="entry name" value="DEXDc_RapA"/>
    <property type="match status" value="1"/>
</dbReference>
<reference evidence="7 8" key="1">
    <citation type="journal article" date="2018" name="Mar. Genomics">
        <title>Complete genome sequence of Marinifilaceae bacterium strain SPP2, isolated from the Antarctic marine sediment.</title>
        <authorList>
            <person name="Watanabe M."/>
            <person name="Kojima H."/>
            <person name="Fukui M."/>
        </authorList>
    </citation>
    <scope>NUCLEOTIDE SEQUENCE [LARGE SCALE GENOMIC DNA]</scope>
    <source>
        <strain evidence="7 8">SPP2</strain>
    </source>
</reference>